<feature type="compositionally biased region" description="Low complexity" evidence="2">
    <location>
        <begin position="246"/>
        <end position="266"/>
    </location>
</feature>
<feature type="compositionally biased region" description="Gly residues" evidence="2">
    <location>
        <begin position="353"/>
        <end position="371"/>
    </location>
</feature>
<dbReference type="InterPro" id="IPR038332">
    <property type="entry name" value="PPE_sf"/>
</dbReference>
<sequence>MSGQYNWDEKPHQRLYDDIHGRGGFFRPDGAGVSGASGSQEGWAALADLMARAHERTETALAKAGAVWDGGAADAMRSGVTPLAQWAADANTASSASQSSTELHIDAYSSAKNAMPEPVEVTSTANGGGGIPTSFVDILAGQADQDRQEAAAQEAKAEAVRTMLGYEFASAVSQGTVGKFVPPPAVAVDVPAPPKSGIGDSIPVGDREPPGPRHPVDGGTGSPDDTAGNRSGPGATPPPGAGSGPGSATTPSVVTPTPTPSTAAPPAHLPVTGSGSDQYRSGITPFPGGTGRRLGERGPGSTGRGPGGSGHGPGSGGAGRGPGGAGPGEGLRGGMRGGPISEPVAGRGTTPGTAGGRGVGGMGMGGPMGGRSEGDEDKEHQTAEYLRGTHDSFWDDTPPVAPSVIGDDEEDY</sequence>
<name>A0ABV9S7B2_9PSEU</name>
<dbReference type="EMBL" id="JBHSIS010000010">
    <property type="protein sequence ID" value="MFC4856699.1"/>
    <property type="molecule type" value="Genomic_DNA"/>
</dbReference>
<evidence type="ECO:0000256" key="2">
    <source>
        <dbReference type="SAM" id="MobiDB-lite"/>
    </source>
</evidence>
<evidence type="ECO:0000256" key="1">
    <source>
        <dbReference type="ARBA" id="ARBA00010652"/>
    </source>
</evidence>
<proteinExistence type="inferred from homology"/>
<feature type="region of interest" description="Disordered" evidence="2">
    <location>
        <begin position="191"/>
        <end position="412"/>
    </location>
</feature>
<feature type="compositionally biased region" description="Basic and acidic residues" evidence="2">
    <location>
        <begin position="377"/>
        <end position="393"/>
    </location>
</feature>
<evidence type="ECO:0000313" key="5">
    <source>
        <dbReference type="Proteomes" id="UP001595859"/>
    </source>
</evidence>
<dbReference type="SUPFAM" id="SSF140459">
    <property type="entry name" value="PE/PPE dimer-like"/>
    <property type="match status" value="1"/>
</dbReference>
<protein>
    <submittedName>
        <fullName evidence="4">PPE domain-containing protein</fullName>
    </submittedName>
</protein>
<organism evidence="4 5">
    <name type="scientific">Actinophytocola glycyrrhizae</name>
    <dbReference type="NCBI Taxonomy" id="2044873"/>
    <lineage>
        <taxon>Bacteria</taxon>
        <taxon>Bacillati</taxon>
        <taxon>Actinomycetota</taxon>
        <taxon>Actinomycetes</taxon>
        <taxon>Pseudonocardiales</taxon>
        <taxon>Pseudonocardiaceae</taxon>
    </lineage>
</organism>
<evidence type="ECO:0000313" key="4">
    <source>
        <dbReference type="EMBL" id="MFC4856699.1"/>
    </source>
</evidence>
<comment type="caution">
    <text evidence="4">The sequence shown here is derived from an EMBL/GenBank/DDBJ whole genome shotgun (WGS) entry which is preliminary data.</text>
</comment>
<dbReference type="RefSeq" id="WP_378058657.1">
    <property type="nucleotide sequence ID" value="NZ_JBHSIS010000010.1"/>
</dbReference>
<feature type="compositionally biased region" description="Gly residues" evidence="2">
    <location>
        <begin position="288"/>
        <end position="337"/>
    </location>
</feature>
<dbReference type="InterPro" id="IPR000030">
    <property type="entry name" value="PPE_dom"/>
</dbReference>
<evidence type="ECO:0000259" key="3">
    <source>
        <dbReference type="Pfam" id="PF00823"/>
    </source>
</evidence>
<comment type="similarity">
    <text evidence="1">Belongs to the mycobacterial PPE family.</text>
</comment>
<reference evidence="5" key="1">
    <citation type="journal article" date="2019" name="Int. J. Syst. Evol. Microbiol.">
        <title>The Global Catalogue of Microorganisms (GCM) 10K type strain sequencing project: providing services to taxonomists for standard genome sequencing and annotation.</title>
        <authorList>
            <consortium name="The Broad Institute Genomics Platform"/>
            <consortium name="The Broad Institute Genome Sequencing Center for Infectious Disease"/>
            <person name="Wu L."/>
            <person name="Ma J."/>
        </authorList>
    </citation>
    <scope>NUCLEOTIDE SEQUENCE [LARGE SCALE GENOMIC DNA]</scope>
    <source>
        <strain evidence="5">ZS-22-S1</strain>
    </source>
</reference>
<keyword evidence="5" id="KW-1185">Reference proteome</keyword>
<dbReference type="Gene3D" id="1.20.1260.20">
    <property type="entry name" value="PPE superfamily"/>
    <property type="match status" value="1"/>
</dbReference>
<feature type="compositionally biased region" description="Basic and acidic residues" evidence="2">
    <location>
        <begin position="205"/>
        <end position="216"/>
    </location>
</feature>
<accession>A0ABV9S7B2</accession>
<feature type="compositionally biased region" description="Low complexity" evidence="2">
    <location>
        <begin position="343"/>
        <end position="352"/>
    </location>
</feature>
<gene>
    <name evidence="4" type="ORF">ACFPCV_24600</name>
</gene>
<feature type="domain" description="PPE" evidence="3">
    <location>
        <begin position="30"/>
        <end position="172"/>
    </location>
</feature>
<dbReference type="Proteomes" id="UP001595859">
    <property type="component" value="Unassembled WGS sequence"/>
</dbReference>
<dbReference type="Pfam" id="PF00823">
    <property type="entry name" value="PPE"/>
    <property type="match status" value="1"/>
</dbReference>